<evidence type="ECO:0000313" key="3">
    <source>
        <dbReference type="EMBL" id="MCT2041737.1"/>
    </source>
</evidence>
<evidence type="ECO:0000256" key="1">
    <source>
        <dbReference type="SAM" id="Phobius"/>
    </source>
</evidence>
<proteinExistence type="predicted"/>
<dbReference type="Proteomes" id="UP001525379">
    <property type="component" value="Unassembled WGS sequence"/>
</dbReference>
<keyword evidence="1" id="KW-0472">Membrane</keyword>
<evidence type="ECO:0000313" key="4">
    <source>
        <dbReference type="Proteomes" id="UP001525379"/>
    </source>
</evidence>
<sequence length="233" mass="25444">MKYLPVLHGDTPPLDPSGDEAQQWVLEELAKQDYQAAKPTLWDRISKAFLDWLDSLFSAPEGTGPFGLSVSWLTIVLLVLLLVGILFLIFRFVGSAAKSSLAQADAVVFLDGDERSVRELRAAAKAATDRGDFALAASEQFRAIARSLGDRTVIVLRPGSTAHHVEFQAAKAFPSDARALATAASVFDRARYFDKPVTEPEWRAVAELDTRLESLAPSEKLSMDELAAQVTRA</sequence>
<organism evidence="3 4">
    <name type="scientific">Pseudoclavibacter albus</name>
    <dbReference type="NCBI Taxonomy" id="272241"/>
    <lineage>
        <taxon>Bacteria</taxon>
        <taxon>Bacillati</taxon>
        <taxon>Actinomycetota</taxon>
        <taxon>Actinomycetes</taxon>
        <taxon>Micrococcales</taxon>
        <taxon>Microbacteriaceae</taxon>
        <taxon>Pseudoclavibacter</taxon>
    </lineage>
</organism>
<name>A0ABT2HTW5_9MICO</name>
<reference evidence="3 4" key="1">
    <citation type="submission" date="2022-04" db="EMBL/GenBank/DDBJ databases">
        <title>Human microbiome associated bacterial genomes.</title>
        <authorList>
            <person name="Sandstrom S."/>
            <person name="Salamzade R."/>
            <person name="Kalan L.R."/>
        </authorList>
    </citation>
    <scope>NUCLEOTIDE SEQUENCE [LARGE SCALE GENOMIC DNA]</scope>
    <source>
        <strain evidence="4">p3-SID1799</strain>
    </source>
</reference>
<accession>A0ABT2HTW5</accession>
<keyword evidence="1" id="KW-1133">Transmembrane helix</keyword>
<dbReference type="Pfam" id="PF13559">
    <property type="entry name" value="DUF4129"/>
    <property type="match status" value="1"/>
</dbReference>
<feature type="domain" description="Protein-glutamine gamma-glutamyltransferase-like C-terminal" evidence="2">
    <location>
        <begin position="141"/>
        <end position="209"/>
    </location>
</feature>
<keyword evidence="1" id="KW-0812">Transmembrane</keyword>
<protein>
    <submittedName>
        <fullName evidence="3">DUF4129 domain-containing protein</fullName>
    </submittedName>
</protein>
<keyword evidence="4" id="KW-1185">Reference proteome</keyword>
<dbReference type="RefSeq" id="WP_260103547.1">
    <property type="nucleotide sequence ID" value="NZ_JALXSQ010000001.1"/>
</dbReference>
<comment type="caution">
    <text evidence="3">The sequence shown here is derived from an EMBL/GenBank/DDBJ whole genome shotgun (WGS) entry which is preliminary data.</text>
</comment>
<dbReference type="EMBL" id="JALXSQ010000001">
    <property type="protein sequence ID" value="MCT2041737.1"/>
    <property type="molecule type" value="Genomic_DNA"/>
</dbReference>
<evidence type="ECO:0000259" key="2">
    <source>
        <dbReference type="Pfam" id="PF13559"/>
    </source>
</evidence>
<dbReference type="InterPro" id="IPR025403">
    <property type="entry name" value="TgpA-like_C"/>
</dbReference>
<feature type="transmembrane region" description="Helical" evidence="1">
    <location>
        <begin position="70"/>
        <end position="90"/>
    </location>
</feature>
<gene>
    <name evidence="3" type="ORF">M3D15_00040</name>
</gene>